<evidence type="ECO:0000313" key="6">
    <source>
        <dbReference type="Proteomes" id="UP000265798"/>
    </source>
</evidence>
<keyword evidence="5" id="KW-0255">Endonuclease</keyword>
<dbReference type="OrthoDB" id="9811611at2"/>
<evidence type="ECO:0000256" key="2">
    <source>
        <dbReference type="ARBA" id="ARBA00022747"/>
    </source>
</evidence>
<dbReference type="PANTHER" id="PTHR30408:SF12">
    <property type="entry name" value="TYPE I RESTRICTION ENZYME MJAVIII SPECIFICITY SUBUNIT"/>
    <property type="match status" value="1"/>
</dbReference>
<evidence type="ECO:0000256" key="3">
    <source>
        <dbReference type="ARBA" id="ARBA00023125"/>
    </source>
</evidence>
<dbReference type="CDD" id="cd17256">
    <property type="entry name" value="RMtype1_S_EcoJA65PI-TRD1-CR1_like"/>
    <property type="match status" value="1"/>
</dbReference>
<comment type="caution">
    <text evidence="5">The sequence shown here is derived from an EMBL/GenBank/DDBJ whole genome shotgun (WGS) entry which is preliminary data.</text>
</comment>
<keyword evidence="5" id="KW-0378">Hydrolase</keyword>
<gene>
    <name evidence="5" type="ORF">DLM75_19305</name>
</gene>
<comment type="similarity">
    <text evidence="1">Belongs to the type-I restriction system S methylase family.</text>
</comment>
<dbReference type="RefSeq" id="WP_118970126.1">
    <property type="nucleotide sequence ID" value="NZ_QHCT01000006.1"/>
</dbReference>
<proteinExistence type="inferred from homology"/>
<feature type="domain" description="Type I restriction modification DNA specificity" evidence="4">
    <location>
        <begin position="2"/>
        <end position="171"/>
    </location>
</feature>
<dbReference type="Proteomes" id="UP000265798">
    <property type="component" value="Unassembled WGS sequence"/>
</dbReference>
<dbReference type="GO" id="GO:0004519">
    <property type="term" value="F:endonuclease activity"/>
    <property type="evidence" value="ECO:0007669"/>
    <property type="project" value="UniProtKB-KW"/>
</dbReference>
<evidence type="ECO:0000256" key="1">
    <source>
        <dbReference type="ARBA" id="ARBA00010923"/>
    </source>
</evidence>
<reference evidence="6" key="1">
    <citation type="submission" date="2018-05" db="EMBL/GenBank/DDBJ databases">
        <title>Leptospira yasudae sp. nov. and Leptospira stimsonii sp. nov., two pathogenic species of the genus Leptospira isolated from environmental sources.</title>
        <authorList>
            <person name="Casanovas-Massana A."/>
            <person name="Hamond C."/>
            <person name="Santos L.A."/>
            <person name="Hacker K.P."/>
            <person name="Balassiano I."/>
            <person name="Medeiros M.A."/>
            <person name="Reis M.G."/>
            <person name="Ko A.I."/>
            <person name="Wunder E.A."/>
        </authorList>
    </citation>
    <scope>NUCLEOTIDE SEQUENCE [LARGE SCALE GENOMIC DNA]</scope>
    <source>
        <strain evidence="6">Yale</strain>
    </source>
</reference>
<dbReference type="GO" id="GO:0009307">
    <property type="term" value="P:DNA restriction-modification system"/>
    <property type="evidence" value="ECO:0007669"/>
    <property type="project" value="UniProtKB-KW"/>
</dbReference>
<dbReference type="InterPro" id="IPR000055">
    <property type="entry name" value="Restrct_endonuc_typeI_TRD"/>
</dbReference>
<evidence type="ECO:0000313" key="5">
    <source>
        <dbReference type="EMBL" id="RHX87112.1"/>
    </source>
</evidence>
<dbReference type="InterPro" id="IPR052021">
    <property type="entry name" value="Type-I_RS_S_subunit"/>
</dbReference>
<keyword evidence="5" id="KW-0540">Nuclease</keyword>
<sequence>MREVKRVALTDVCDFQGGTQPPKEEWLNFPEIGYVRMLQIRDFTQGKLEYIEYVKDNEKLKKCEENDVLIGRYGASVGKILRGLAGAYNVALIKTIPDEDVLFKGFLYRLLRDSSFQNFIQAIGARAAQAGFNKDDLSSFSFSLPPLSKQIQIAEILTQAETLIAQRKESIRLLDELVKSQFLEMFGDPVKNEKGWEVNELEKLVANDCPLTYGIVQPGEEFSNGVPIIRPVDLTELVVKKDRLKRIDPAISNQFKRTILNGNEILMCVRGTTGTVSFASSELKGCNVTRGITPIWFSEDYNTLFAYALLLSHSFNCEIQKLTYGATLQQINLSDLRKMKLINPPLVLQNQFANFFEGIQSQMNFHNLSLRELETLYSSLSQKAFRGELTFAKETIAINDYRVSESNAIKESLSHPKKQSKDNSKTSNVIELKPTNVDFYKRTVLAAEIVWQLHKEPTFGHLKLQKLLYLCIRTSNMQLPVNFSQQAMGPYDPRLMRSIDKQLQEKKWFQYNKENSLKYEALANAGQHEVDFQKYYSSEQARIFSLIKKFKTTKSDTVEIVATLYACLENIVEQGEAFSEALMMKMFYDWSDRKKDFDELEVRRVFQKMKDSRILPKGILSSIF</sequence>
<feature type="domain" description="Type I restriction modification DNA specificity" evidence="4">
    <location>
        <begin position="221"/>
        <end position="373"/>
    </location>
</feature>
<keyword evidence="2" id="KW-0680">Restriction system</keyword>
<keyword evidence="3" id="KW-0238">DNA-binding</keyword>
<dbReference type="Gene3D" id="3.90.220.20">
    <property type="entry name" value="DNA methylase specificity domains"/>
    <property type="match status" value="2"/>
</dbReference>
<dbReference type="SUPFAM" id="SSF116734">
    <property type="entry name" value="DNA methylase specificity domain"/>
    <property type="match status" value="2"/>
</dbReference>
<dbReference type="CDD" id="cd17263">
    <property type="entry name" value="RMtype1_S_AbaB8300I-TRD1-CR1_like"/>
    <property type="match status" value="1"/>
</dbReference>
<dbReference type="PANTHER" id="PTHR30408">
    <property type="entry name" value="TYPE-1 RESTRICTION ENZYME ECOKI SPECIFICITY PROTEIN"/>
    <property type="match status" value="1"/>
</dbReference>
<name>A0A396YV47_9LEPT</name>
<organism evidence="5 6">
    <name type="scientific">Leptospira stimsonii</name>
    <dbReference type="NCBI Taxonomy" id="2202203"/>
    <lineage>
        <taxon>Bacteria</taxon>
        <taxon>Pseudomonadati</taxon>
        <taxon>Spirochaetota</taxon>
        <taxon>Spirochaetia</taxon>
        <taxon>Leptospirales</taxon>
        <taxon>Leptospiraceae</taxon>
        <taxon>Leptospira</taxon>
    </lineage>
</organism>
<dbReference type="GO" id="GO:0003677">
    <property type="term" value="F:DNA binding"/>
    <property type="evidence" value="ECO:0007669"/>
    <property type="project" value="UniProtKB-KW"/>
</dbReference>
<dbReference type="EMBL" id="QHCT01000006">
    <property type="protein sequence ID" value="RHX87112.1"/>
    <property type="molecule type" value="Genomic_DNA"/>
</dbReference>
<dbReference type="AlphaFoldDB" id="A0A396YV47"/>
<accession>A0A396YV47</accession>
<dbReference type="Pfam" id="PF01420">
    <property type="entry name" value="Methylase_S"/>
    <property type="match status" value="2"/>
</dbReference>
<dbReference type="InterPro" id="IPR044946">
    <property type="entry name" value="Restrct_endonuc_typeI_TRD_sf"/>
</dbReference>
<protein>
    <submittedName>
        <fullName evidence="5">Type I restriction endonuclease subunit S</fullName>
    </submittedName>
</protein>
<evidence type="ECO:0000259" key="4">
    <source>
        <dbReference type="Pfam" id="PF01420"/>
    </source>
</evidence>